<keyword evidence="2" id="KW-1185">Reference proteome</keyword>
<dbReference type="PANTHER" id="PTHR38451:SF1">
    <property type="entry name" value="TRNA (ADENINE(22)-N(1))-METHYLTRANSFERASE"/>
    <property type="match status" value="1"/>
</dbReference>
<dbReference type="PANTHER" id="PTHR38451">
    <property type="entry name" value="TRNA (ADENINE(22)-N(1))-METHYLTRANSFERASE"/>
    <property type="match status" value="1"/>
</dbReference>
<dbReference type="Proteomes" id="UP000245080">
    <property type="component" value="Unassembled WGS sequence"/>
</dbReference>
<dbReference type="EMBL" id="QCXQ01000001">
    <property type="protein sequence ID" value="PWG00783.1"/>
    <property type="molecule type" value="Genomic_DNA"/>
</dbReference>
<sequence length="234" mass="26081">MDADHLSDRLQTVARYIQPGARLADIGSDHAYLPVHLLKRGLIAGGIAGEVVRGPYENAKREIEREGLSGQLQPRLADGLFAIHPGDQIDTIAIAGMGGNLISTILNAKPDALDGVNRLVLQPNVGEEGLRNWLMTHQWQIIAEEILEEDGHRYEVIVAERANTPVTYTSAELQFGPFLLREKSPVFIRKWQREIVRETEVLDQIERAARVPAEKVNRLKQRISAMKEVLSSEG</sequence>
<name>A0A2V1N187_9LACO</name>
<evidence type="ECO:0000313" key="2">
    <source>
        <dbReference type="Proteomes" id="UP000245080"/>
    </source>
</evidence>
<dbReference type="InterPro" id="IPR029063">
    <property type="entry name" value="SAM-dependent_MTases_sf"/>
</dbReference>
<evidence type="ECO:0000313" key="1">
    <source>
        <dbReference type="EMBL" id="PWG00783.1"/>
    </source>
</evidence>
<protein>
    <submittedName>
        <fullName evidence="1">tRNA (Adenine(22)-N(1))-methyltransferase TrmK</fullName>
    </submittedName>
</protein>
<dbReference type="InterPro" id="IPR006901">
    <property type="entry name" value="TrmK"/>
</dbReference>
<reference evidence="1 2" key="1">
    <citation type="journal article" date="2018" name="Int. J. Syst. Evol. Microbiol.">
        <title>Lactobacillus bambusae sp. nov., isolated from a traditional fermented Ma-bamboo shoots of Taiwan.</title>
        <authorList>
            <person name="Wang L.-T."/>
        </authorList>
    </citation>
    <scope>NUCLEOTIDE SEQUENCE [LARGE SCALE GENOMIC DNA]</scope>
    <source>
        <strain evidence="1 2">BS-W1</strain>
    </source>
</reference>
<dbReference type="OrthoDB" id="5881184at2"/>
<gene>
    <name evidence="1" type="ORF">DCM90_00990</name>
</gene>
<dbReference type="Gene3D" id="3.40.50.150">
    <property type="entry name" value="Vaccinia Virus protein VP39"/>
    <property type="match status" value="1"/>
</dbReference>
<dbReference type="PIRSF" id="PIRSF018637">
    <property type="entry name" value="TrmK"/>
    <property type="match status" value="1"/>
</dbReference>
<dbReference type="Pfam" id="PF04816">
    <property type="entry name" value="TrmK"/>
    <property type="match status" value="1"/>
</dbReference>
<proteinExistence type="predicted"/>
<organism evidence="1 2">
    <name type="scientific">Levilactobacillus bambusae</name>
    <dbReference type="NCBI Taxonomy" id="2024736"/>
    <lineage>
        <taxon>Bacteria</taxon>
        <taxon>Bacillati</taxon>
        <taxon>Bacillota</taxon>
        <taxon>Bacilli</taxon>
        <taxon>Lactobacillales</taxon>
        <taxon>Lactobacillaceae</taxon>
        <taxon>Levilactobacillus</taxon>
    </lineage>
</organism>
<comment type="caution">
    <text evidence="1">The sequence shown here is derived from an EMBL/GenBank/DDBJ whole genome shotgun (WGS) entry which is preliminary data.</text>
</comment>
<keyword evidence="1" id="KW-0808">Transferase</keyword>
<dbReference type="AlphaFoldDB" id="A0A2V1N187"/>
<accession>A0A2V1N187</accession>
<dbReference type="GO" id="GO:0160105">
    <property type="term" value="F:tRNA (adenine(22)-N1)-methyltransferase activity"/>
    <property type="evidence" value="ECO:0007669"/>
    <property type="project" value="InterPro"/>
</dbReference>
<dbReference type="GO" id="GO:0032259">
    <property type="term" value="P:methylation"/>
    <property type="evidence" value="ECO:0007669"/>
    <property type="project" value="UniProtKB-KW"/>
</dbReference>
<dbReference type="SUPFAM" id="SSF53335">
    <property type="entry name" value="S-adenosyl-L-methionine-dependent methyltransferases"/>
    <property type="match status" value="1"/>
</dbReference>
<dbReference type="RefSeq" id="WP_109249496.1">
    <property type="nucleotide sequence ID" value="NZ_QCXQ01000001.1"/>
</dbReference>
<keyword evidence="1" id="KW-0489">Methyltransferase</keyword>
<dbReference type="Gene3D" id="1.10.287.1890">
    <property type="match status" value="1"/>
</dbReference>